<feature type="compositionally biased region" description="Basic residues" evidence="1">
    <location>
        <begin position="91"/>
        <end position="138"/>
    </location>
</feature>
<dbReference type="PANTHER" id="PTHR33074:SF49">
    <property type="entry name" value="OS07G0258000 PROTEIN"/>
    <property type="match status" value="1"/>
</dbReference>
<dbReference type="PANTHER" id="PTHR33074">
    <property type="entry name" value="EXPRESSED PROTEIN-RELATED"/>
    <property type="match status" value="1"/>
</dbReference>
<proteinExistence type="predicted"/>
<dbReference type="AlphaFoldDB" id="A0A8T0TMU8"/>
<feature type="region of interest" description="Disordered" evidence="1">
    <location>
        <begin position="276"/>
        <end position="296"/>
    </location>
</feature>
<evidence type="ECO:0008006" key="4">
    <source>
        <dbReference type="Google" id="ProtNLM"/>
    </source>
</evidence>
<reference evidence="2" key="1">
    <citation type="submission" date="2020-05" db="EMBL/GenBank/DDBJ databases">
        <title>WGS assembly of Panicum virgatum.</title>
        <authorList>
            <person name="Lovell J.T."/>
            <person name="Jenkins J."/>
            <person name="Shu S."/>
            <person name="Juenger T.E."/>
            <person name="Schmutz J."/>
        </authorList>
    </citation>
    <scope>NUCLEOTIDE SEQUENCE</scope>
    <source>
        <strain evidence="2">AP13</strain>
    </source>
</reference>
<feature type="compositionally biased region" description="Basic residues" evidence="1">
    <location>
        <begin position="50"/>
        <end position="62"/>
    </location>
</feature>
<evidence type="ECO:0000313" key="3">
    <source>
        <dbReference type="Proteomes" id="UP000823388"/>
    </source>
</evidence>
<keyword evidence="3" id="KW-1185">Reference proteome</keyword>
<evidence type="ECO:0000313" key="2">
    <source>
        <dbReference type="EMBL" id="KAG2610998.1"/>
    </source>
</evidence>
<organism evidence="2 3">
    <name type="scientific">Panicum virgatum</name>
    <name type="common">Blackwell switchgrass</name>
    <dbReference type="NCBI Taxonomy" id="38727"/>
    <lineage>
        <taxon>Eukaryota</taxon>
        <taxon>Viridiplantae</taxon>
        <taxon>Streptophyta</taxon>
        <taxon>Embryophyta</taxon>
        <taxon>Tracheophyta</taxon>
        <taxon>Spermatophyta</taxon>
        <taxon>Magnoliopsida</taxon>
        <taxon>Liliopsida</taxon>
        <taxon>Poales</taxon>
        <taxon>Poaceae</taxon>
        <taxon>PACMAD clade</taxon>
        <taxon>Panicoideae</taxon>
        <taxon>Panicodae</taxon>
        <taxon>Paniceae</taxon>
        <taxon>Panicinae</taxon>
        <taxon>Panicum</taxon>
        <taxon>Panicum sect. Hiantes</taxon>
    </lineage>
</organism>
<gene>
    <name evidence="2" type="ORF">PVAP13_4KG119205</name>
</gene>
<evidence type="ECO:0000256" key="1">
    <source>
        <dbReference type="SAM" id="MobiDB-lite"/>
    </source>
</evidence>
<feature type="region of interest" description="Disordered" evidence="1">
    <location>
        <begin position="1"/>
        <end position="155"/>
    </location>
</feature>
<accession>A0A8T0TMU8</accession>
<protein>
    <recommendedName>
        <fullName evidence="4">DUF1618 domain-containing protein</fullName>
    </recommendedName>
</protein>
<comment type="caution">
    <text evidence="2">The sequence shown here is derived from an EMBL/GenBank/DDBJ whole genome shotgun (WGS) entry which is preliminary data.</text>
</comment>
<dbReference type="EMBL" id="CM029043">
    <property type="protein sequence ID" value="KAG2610998.1"/>
    <property type="molecule type" value="Genomic_DNA"/>
</dbReference>
<name>A0A8T0TMU8_PANVG</name>
<dbReference type="Proteomes" id="UP000823388">
    <property type="component" value="Chromosome 4K"/>
</dbReference>
<sequence>MNMIHQASRQDPHRLTMLIPGLHPSSLDPRRRQRRRGAGEAPMGAPRAGGLRRRPPQRHHRLLRDPRRQADPGHLLRPPPAARLLRVRPQPGRRRGHERGAGRRRRGRRSRPAPRLGRPPRRLRHQLRLLRLPGRRAVAHAPPAGRRPLSSSSAPMAASCGLRYHDDRTGGEEYIVAVLRRTCWQHPVVQFDLHLYSSKRGCWATHNVSPVHQPRRRRHGYRTFPYHVNCKVMAVGGDAGTVAFVDLWRGILLCDVLKVEAAAGEDGGVLKVEEGEAPAPAPAPAPRRVKKQGKPPPLPLPLPLLRYIALPPEAVWRVRSLRSDARL</sequence>